<gene>
    <name evidence="3" type="ORF">CMN54_12685</name>
</gene>
<evidence type="ECO:0000313" key="4">
    <source>
        <dbReference type="Proteomes" id="UP000226525"/>
    </source>
</evidence>
<dbReference type="GO" id="GO:0000287">
    <property type="term" value="F:magnesium ion binding"/>
    <property type="evidence" value="ECO:0007669"/>
    <property type="project" value="InterPro"/>
</dbReference>
<dbReference type="GO" id="GO:0043743">
    <property type="term" value="F:LPPG:FO 2-phospho-L-lactate transferase activity"/>
    <property type="evidence" value="ECO:0007669"/>
    <property type="project" value="InterPro"/>
</dbReference>
<dbReference type="AlphaFoldDB" id="A0A2D6YM98"/>
<dbReference type="InterPro" id="IPR038136">
    <property type="entry name" value="CofD-like_dom_sf"/>
</dbReference>
<keyword evidence="2" id="KW-0460">Magnesium</keyword>
<organism evidence="3 4">
    <name type="scientific">SAR324 cluster bacterium</name>
    <dbReference type="NCBI Taxonomy" id="2024889"/>
    <lineage>
        <taxon>Bacteria</taxon>
        <taxon>Deltaproteobacteria</taxon>
        <taxon>SAR324 cluster</taxon>
    </lineage>
</organism>
<dbReference type="SUPFAM" id="SSF142338">
    <property type="entry name" value="CofD-like"/>
    <property type="match status" value="1"/>
</dbReference>
<dbReference type="NCBIfam" id="TIGR01819">
    <property type="entry name" value="F420_cofD"/>
    <property type="match status" value="1"/>
</dbReference>
<dbReference type="PANTHER" id="PTHR43007:SF1">
    <property type="entry name" value="2-PHOSPHO-L-LACTATE TRANSFERASE"/>
    <property type="match status" value="1"/>
</dbReference>
<reference evidence="4" key="1">
    <citation type="submission" date="2017-09" db="EMBL/GenBank/DDBJ databases">
        <title>The Reconstruction of 2,631 Draft Metagenome-Assembled Genomes from the Global Oceans.</title>
        <authorList>
            <person name="Tully B.J."/>
            <person name="Graham E.D."/>
            <person name="Heidelberg J.F."/>
        </authorList>
    </citation>
    <scope>NUCLEOTIDE SEQUENCE [LARGE SCALE GENOMIC DNA]</scope>
</reference>
<name>A0A2D6YM98_9DELT</name>
<evidence type="ECO:0000313" key="3">
    <source>
        <dbReference type="EMBL" id="MAH64274.1"/>
    </source>
</evidence>
<dbReference type="InterPro" id="IPR002882">
    <property type="entry name" value="CofD"/>
</dbReference>
<dbReference type="InterPro" id="IPR010115">
    <property type="entry name" value="FbiA/CofD"/>
</dbReference>
<protein>
    <submittedName>
        <fullName evidence="3">2-phospho-L-lactate transferase</fullName>
    </submittedName>
</protein>
<dbReference type="EMBL" id="NZEX01000150">
    <property type="protein sequence ID" value="MAH64274.1"/>
    <property type="molecule type" value="Genomic_DNA"/>
</dbReference>
<dbReference type="PANTHER" id="PTHR43007">
    <property type="entry name" value="2-PHOSPHO-L-LACTATE TRANSFERASE"/>
    <property type="match status" value="1"/>
</dbReference>
<keyword evidence="1 3" id="KW-0808">Transferase</keyword>
<comment type="caution">
    <text evidence="3">The sequence shown here is derived from an EMBL/GenBank/DDBJ whole genome shotgun (WGS) entry which is preliminary data.</text>
</comment>
<proteinExistence type="inferred from homology"/>
<sequence length="321" mass="35249">MEAAKPEIQIKYIALSGGVGGAKLALGLEKIIQSEDLMVIGNVGDDFQHFGLHISPDLDTLLYTLSGKSNPEQGWGLANETWEFMSAMRELGGDSWFQLGDRDLATHVERTRRLQIGQSLSEITIYFRQNFGIGAAILPATDDYLRTIVETDMGVLSFQEYFVRERCNPSIQNLYFRGSESAQITTELTKALESKELETIIFCPSNPLLSIDPILSIQGLKKAFVDSGAKIVAVTPIVGGTAIKGPAAKNLRELGYTVSASTVAKHYQGLIHGFVLDQKDHKEAKKIEKLGISVLVADTIMNDLETKVKLAEKTLRFANSI</sequence>
<dbReference type="Gene3D" id="3.40.50.10680">
    <property type="entry name" value="CofD-like domains"/>
    <property type="match status" value="1"/>
</dbReference>
<evidence type="ECO:0000256" key="1">
    <source>
        <dbReference type="ARBA" id="ARBA00022679"/>
    </source>
</evidence>
<dbReference type="CDD" id="cd07186">
    <property type="entry name" value="CofD_like"/>
    <property type="match status" value="1"/>
</dbReference>
<accession>A0A2D6YM98</accession>
<dbReference type="HAMAP" id="MF_01257">
    <property type="entry name" value="CofD"/>
    <property type="match status" value="1"/>
</dbReference>
<dbReference type="Proteomes" id="UP000226525">
    <property type="component" value="Unassembled WGS sequence"/>
</dbReference>
<dbReference type="Pfam" id="PF01933">
    <property type="entry name" value="CofD"/>
    <property type="match status" value="1"/>
</dbReference>
<evidence type="ECO:0000256" key="2">
    <source>
        <dbReference type="ARBA" id="ARBA00022842"/>
    </source>
</evidence>
<dbReference type="Gene3D" id="1.10.8.240">
    <property type="entry name" value="CofD-like domain"/>
    <property type="match status" value="1"/>
</dbReference>